<dbReference type="EMBL" id="FNRM01000004">
    <property type="protein sequence ID" value="SEA56867.1"/>
    <property type="molecule type" value="Genomic_DNA"/>
</dbReference>
<evidence type="ECO:0000256" key="2">
    <source>
        <dbReference type="PIRSR" id="PIRSR613078-2"/>
    </source>
</evidence>
<dbReference type="SUPFAM" id="SSF53254">
    <property type="entry name" value="Phosphoglycerate mutase-like"/>
    <property type="match status" value="1"/>
</dbReference>
<feature type="binding site" evidence="2">
    <location>
        <position position="56"/>
    </location>
    <ligand>
        <name>substrate</name>
    </ligand>
</feature>
<keyword evidence="4" id="KW-1185">Reference proteome</keyword>
<name>A0A1H4C922_ALKAM</name>
<dbReference type="InterPro" id="IPR013078">
    <property type="entry name" value="His_Pase_superF_clade-1"/>
</dbReference>
<dbReference type="RefSeq" id="WP_091342124.1">
    <property type="nucleotide sequence ID" value="NZ_FNRM01000004.1"/>
</dbReference>
<dbReference type="OrthoDB" id="9810154at2"/>
<dbReference type="Proteomes" id="UP000198773">
    <property type="component" value="Unassembled WGS sequence"/>
</dbReference>
<dbReference type="InterPro" id="IPR029033">
    <property type="entry name" value="His_PPase_superfam"/>
</dbReference>
<dbReference type="STRING" id="152573.SAMN04488051_10439"/>
<dbReference type="InterPro" id="IPR051021">
    <property type="entry name" value="Mito_Ser/Thr_phosphatase"/>
</dbReference>
<organism evidence="3 4">
    <name type="scientific">Alkalimonas amylolytica</name>
    <dbReference type="NCBI Taxonomy" id="152573"/>
    <lineage>
        <taxon>Bacteria</taxon>
        <taxon>Pseudomonadati</taxon>
        <taxon>Pseudomonadota</taxon>
        <taxon>Gammaproteobacteria</taxon>
        <taxon>Alkalimonas</taxon>
    </lineage>
</organism>
<evidence type="ECO:0000313" key="3">
    <source>
        <dbReference type="EMBL" id="SEA56867.1"/>
    </source>
</evidence>
<dbReference type="AlphaFoldDB" id="A0A1H4C922"/>
<accession>A0A1H4C922</accession>
<proteinExistence type="predicted"/>
<protein>
    <submittedName>
        <fullName evidence="3">Phosphohistidine phosphatase, SixA</fullName>
    </submittedName>
</protein>
<dbReference type="GO" id="GO:0101006">
    <property type="term" value="F:protein histidine phosphatase activity"/>
    <property type="evidence" value="ECO:0007669"/>
    <property type="project" value="InterPro"/>
</dbReference>
<dbReference type="NCBIfam" id="TIGR00249">
    <property type="entry name" value="sixA"/>
    <property type="match status" value="1"/>
</dbReference>
<dbReference type="Gene3D" id="3.40.50.1240">
    <property type="entry name" value="Phosphoglycerate mutase-like"/>
    <property type="match status" value="1"/>
</dbReference>
<dbReference type="PANTHER" id="PTHR20935">
    <property type="entry name" value="PHOSPHOGLYCERATE MUTASE-RELATED"/>
    <property type="match status" value="1"/>
</dbReference>
<dbReference type="SMART" id="SM00855">
    <property type="entry name" value="PGAM"/>
    <property type="match status" value="1"/>
</dbReference>
<keyword evidence="1" id="KW-0378">Hydrolase</keyword>
<dbReference type="Pfam" id="PF00300">
    <property type="entry name" value="His_Phos_1"/>
    <property type="match status" value="1"/>
</dbReference>
<dbReference type="PANTHER" id="PTHR20935:SF1">
    <property type="entry name" value="SLL1549 PROTEIN"/>
    <property type="match status" value="1"/>
</dbReference>
<gene>
    <name evidence="3" type="ORF">SAMN04488051_10439</name>
</gene>
<evidence type="ECO:0000256" key="1">
    <source>
        <dbReference type="ARBA" id="ARBA00022801"/>
    </source>
</evidence>
<dbReference type="InterPro" id="IPR004449">
    <property type="entry name" value="SixA"/>
</dbReference>
<reference evidence="3 4" key="1">
    <citation type="submission" date="2016-10" db="EMBL/GenBank/DDBJ databases">
        <authorList>
            <person name="de Groot N.N."/>
        </authorList>
    </citation>
    <scope>NUCLEOTIDE SEQUENCE [LARGE SCALE GENOMIC DNA]</scope>
    <source>
        <strain evidence="3 4">CGMCC 1.3430</strain>
    </source>
</reference>
<evidence type="ECO:0000313" key="4">
    <source>
        <dbReference type="Proteomes" id="UP000198773"/>
    </source>
</evidence>
<dbReference type="GO" id="GO:0005737">
    <property type="term" value="C:cytoplasm"/>
    <property type="evidence" value="ECO:0007669"/>
    <property type="project" value="InterPro"/>
</dbReference>
<sequence length="162" mass="17898">MVNLVIMRHGEAEALQSTDAKRQLTTKGKAEACRMASWLRQHYPAFDKIICSPYSRARQTAELMLQKQPAGCELALLSDLVPEGDPVQVQLYLDALWSTEPEQRILLVSHMPLVSFLVQTFSSAGQCPVFATAGLACLQYEPGRNGQLLETVSPQELSLLPV</sequence>
<dbReference type="CDD" id="cd07067">
    <property type="entry name" value="HP_PGM_like"/>
    <property type="match status" value="1"/>
</dbReference>